<feature type="transmembrane region" description="Helical" evidence="5">
    <location>
        <begin position="69"/>
        <end position="89"/>
    </location>
</feature>
<organism evidence="7 8">
    <name type="scientific">Burkholderia thailandensis (strain ATCC 700388 / DSM 13276 / CCUG 48851 / CIP 106301 / E264)</name>
    <dbReference type="NCBI Taxonomy" id="271848"/>
    <lineage>
        <taxon>Bacteria</taxon>
        <taxon>Pseudomonadati</taxon>
        <taxon>Pseudomonadota</taxon>
        <taxon>Betaproteobacteria</taxon>
        <taxon>Burkholderiales</taxon>
        <taxon>Burkholderiaceae</taxon>
        <taxon>Burkholderia</taxon>
        <taxon>pseudomallei group</taxon>
    </lineage>
</organism>
<keyword evidence="8" id="KW-1185">Reference proteome</keyword>
<evidence type="ECO:0000313" key="8">
    <source>
        <dbReference type="Proteomes" id="UP000001930"/>
    </source>
</evidence>
<dbReference type="PROSITE" id="PS00216">
    <property type="entry name" value="SUGAR_TRANSPORT_1"/>
    <property type="match status" value="1"/>
</dbReference>
<dbReference type="PANTHER" id="PTHR42718">
    <property type="entry name" value="MAJOR FACILITATOR SUPERFAMILY MULTIDRUG TRANSPORTER MFSC"/>
    <property type="match status" value="1"/>
</dbReference>
<keyword evidence="2 5" id="KW-0812">Transmembrane</keyword>
<evidence type="ECO:0000259" key="6">
    <source>
        <dbReference type="PROSITE" id="PS50850"/>
    </source>
</evidence>
<feature type="transmembrane region" description="Helical" evidence="5">
    <location>
        <begin position="529"/>
        <end position="555"/>
    </location>
</feature>
<feature type="transmembrane region" description="Helical" evidence="5">
    <location>
        <begin position="258"/>
        <end position="279"/>
    </location>
</feature>
<keyword evidence="4 5" id="KW-0472">Membrane</keyword>
<sequence length="584" mass="59536">MSISLRFPSLPEIAEFKSVIYGILRCFSSIESGLSFVARPEGSSSQLRQRRARRRFSNGAMMMDRSFSAARLAILAAVCLAALALPLGFSGGAVATPAIGRDLGGGPVAMNWVTNAFMLTFGSLLMAAGALADQFGRKRVFAAGVGGFTACSLALGFAPSIVAVDLLRAAQGVAAAAALAGGTAALAQEFDGAARTRAFSVLGTTFGLGLAFGPVLAGVLIECFGWRAIFATGAVAGALSLAFGVPRMRESRDPQAQGLDWAGTLAFTAMLSCFTFGVIQAQESGWASPLVAALLAGAALCAIAFATIEARVARPMLDLSLFRYPRFVGVQVLPIATCCCYIVLLVVLPLRFIGIDGFSEIDAGWLMLALSAPMLVVPMLAATLTRWMSAGVISGIGLVIAAAGLAWLGRALHGGAGAAAIAPMLAIGIGAGMPWGLMDGLSVSVVPKERAGMATGIFSTTRVAGEGIALAIVNAILATLAQPHVRDAVPSLVAPAAVHEAAARLATGDLAHAAALLPGVARDALRQSYAAAFGSLLGGLTVVTLLCALAAFAFLSGTRAQDEPVAEPASAGVRRAPTLDRECG</sequence>
<dbReference type="EMBL" id="CP000086">
    <property type="protein sequence ID" value="ABC38010.1"/>
    <property type="molecule type" value="Genomic_DNA"/>
</dbReference>
<dbReference type="GO" id="GO:0016020">
    <property type="term" value="C:membrane"/>
    <property type="evidence" value="ECO:0007669"/>
    <property type="project" value="UniProtKB-SubCell"/>
</dbReference>
<name>Q2STK9_BURTA</name>
<protein>
    <submittedName>
        <fullName evidence="7">Drug resistance transporter, EmrB/QacA subfamily, putative</fullName>
    </submittedName>
</protein>
<feature type="transmembrane region" description="Helical" evidence="5">
    <location>
        <begin position="140"/>
        <end position="163"/>
    </location>
</feature>
<feature type="transmembrane region" description="Helical" evidence="5">
    <location>
        <begin position="327"/>
        <end position="353"/>
    </location>
</feature>
<feature type="transmembrane region" description="Helical" evidence="5">
    <location>
        <begin position="391"/>
        <end position="409"/>
    </location>
</feature>
<dbReference type="Gene3D" id="1.20.1250.20">
    <property type="entry name" value="MFS general substrate transporter like domains"/>
    <property type="match status" value="1"/>
</dbReference>
<comment type="subcellular location">
    <subcellularLocation>
        <location evidence="1">Membrane</location>
        <topology evidence="1">Multi-pass membrane protein</topology>
    </subcellularLocation>
</comment>
<feature type="transmembrane region" description="Helical" evidence="5">
    <location>
        <begin position="227"/>
        <end position="246"/>
    </location>
</feature>
<dbReference type="Proteomes" id="UP000001930">
    <property type="component" value="Chromosome I"/>
</dbReference>
<evidence type="ECO:0000256" key="2">
    <source>
        <dbReference type="ARBA" id="ARBA00022692"/>
    </source>
</evidence>
<feature type="transmembrane region" description="Helical" evidence="5">
    <location>
        <begin position="415"/>
        <end position="438"/>
    </location>
</feature>
<evidence type="ECO:0000256" key="5">
    <source>
        <dbReference type="SAM" id="Phobius"/>
    </source>
</evidence>
<feature type="transmembrane region" description="Helical" evidence="5">
    <location>
        <begin position="365"/>
        <end position="384"/>
    </location>
</feature>
<dbReference type="SUPFAM" id="SSF103473">
    <property type="entry name" value="MFS general substrate transporter"/>
    <property type="match status" value="1"/>
</dbReference>
<dbReference type="AlphaFoldDB" id="Q2STK9"/>
<evidence type="ECO:0000256" key="3">
    <source>
        <dbReference type="ARBA" id="ARBA00022989"/>
    </source>
</evidence>
<dbReference type="InterPro" id="IPR005829">
    <property type="entry name" value="Sugar_transporter_CS"/>
</dbReference>
<dbReference type="Pfam" id="PF07690">
    <property type="entry name" value="MFS_1"/>
    <property type="match status" value="1"/>
</dbReference>
<feature type="transmembrane region" description="Helical" evidence="5">
    <location>
        <begin position="109"/>
        <end position="128"/>
    </location>
</feature>
<evidence type="ECO:0000256" key="1">
    <source>
        <dbReference type="ARBA" id="ARBA00004141"/>
    </source>
</evidence>
<dbReference type="HOGENOM" id="CLU_000960_28_2_4"/>
<feature type="transmembrane region" description="Helical" evidence="5">
    <location>
        <begin position="285"/>
        <end position="306"/>
    </location>
</feature>
<evidence type="ECO:0000256" key="4">
    <source>
        <dbReference type="ARBA" id="ARBA00023136"/>
    </source>
</evidence>
<keyword evidence="3 5" id="KW-1133">Transmembrane helix</keyword>
<proteinExistence type="predicted"/>
<dbReference type="GO" id="GO:0022857">
    <property type="term" value="F:transmembrane transporter activity"/>
    <property type="evidence" value="ECO:0007669"/>
    <property type="project" value="InterPro"/>
</dbReference>
<dbReference type="InterPro" id="IPR036259">
    <property type="entry name" value="MFS_trans_sf"/>
</dbReference>
<dbReference type="PROSITE" id="PS50850">
    <property type="entry name" value="MFS"/>
    <property type="match status" value="1"/>
</dbReference>
<gene>
    <name evidence="7" type="ordered locus">BTH_I3246</name>
</gene>
<feature type="transmembrane region" description="Helical" evidence="5">
    <location>
        <begin position="199"/>
        <end position="221"/>
    </location>
</feature>
<dbReference type="Gene3D" id="1.20.1720.10">
    <property type="entry name" value="Multidrug resistance protein D"/>
    <property type="match status" value="1"/>
</dbReference>
<dbReference type="InterPro" id="IPR011701">
    <property type="entry name" value="MFS"/>
</dbReference>
<accession>Q2STK9</accession>
<dbReference type="InterPro" id="IPR020846">
    <property type="entry name" value="MFS_dom"/>
</dbReference>
<dbReference type="PANTHER" id="PTHR42718:SF49">
    <property type="entry name" value="EXPORT PROTEIN"/>
    <property type="match status" value="1"/>
</dbReference>
<feature type="domain" description="Major facilitator superfamily (MFS) profile" evidence="6">
    <location>
        <begin position="74"/>
        <end position="559"/>
    </location>
</feature>
<evidence type="ECO:0000313" key="7">
    <source>
        <dbReference type="EMBL" id="ABC38010.1"/>
    </source>
</evidence>
<dbReference type="CDD" id="cd17321">
    <property type="entry name" value="MFS_MMR_MDR_like"/>
    <property type="match status" value="1"/>
</dbReference>
<reference evidence="7 8" key="1">
    <citation type="journal article" date="2005" name="BMC Genomics">
        <title>Bacterial genome adaptation to niches: divergence of the potential virulence genes in three Burkholderia species of different survival strategies.</title>
        <authorList>
            <person name="Kim H.S."/>
            <person name="Schell M.A."/>
            <person name="Yu Y."/>
            <person name="Ulrich R.L."/>
            <person name="Sarria S.H."/>
            <person name="Nierman W.C."/>
            <person name="DeShazer D."/>
        </authorList>
    </citation>
    <scope>NUCLEOTIDE SEQUENCE [LARGE SCALE GENOMIC DNA]</scope>
    <source>
        <strain evidence="8">ATCC 700388 / DSM 13276 / CCUG 48851 / CIP 106301 / E264</strain>
    </source>
</reference>
<dbReference type="KEGG" id="bte:BTH_I3246"/>